<sequence length="433" mass="47846">MSNNYKRVSRVAQISLLAMSLAAPAAMAQGFGNSPYSALGIGEPLGQANVTNLGMGGIGVSYASPFYLNSQNPALLARRSRFTVFEVGLLGQSKQLGQRVLDAQQSQRDFGANLSYLALAFPASSRWNMAISLRPYTYVDYQTRQYGRIPGTIYEAEYTYSGRGAINKASFSNGVRLWKNIYLGAEMSYLFGNLTNNSDSRVLINSATDVQVTRIDRINYSDIVWRLGAAWRPKLSENWTLNLGATVDPQTRVRARETDIYQQVLSGQSLSAPDTLRINQTGAATLPRNMQFGVSIERNNQFMVGVDVGLQPWSQFRTISDQPGNLRDALHVAAGVEFTPKSTSTRYWDLVSYRAGFQYNKTPYAVDGRQLNDINGSLGVSLPVGAYLVNHVNLAIVGGQRGALIGSQIRERYIRISLGFSLNDLWFRKPVID</sequence>
<proteinExistence type="predicted"/>
<keyword evidence="1" id="KW-0732">Signal</keyword>
<feature type="chain" id="PRO_5045510940" evidence="1">
    <location>
        <begin position="29"/>
        <end position="433"/>
    </location>
</feature>
<gene>
    <name evidence="2" type="ORF">GCM10023189_23360</name>
</gene>
<dbReference type="EMBL" id="BAABHD010000026">
    <property type="protein sequence ID" value="GAA4455487.1"/>
    <property type="molecule type" value="Genomic_DNA"/>
</dbReference>
<protein>
    <submittedName>
        <fullName evidence="2">Membrane protein</fullName>
    </submittedName>
</protein>
<organism evidence="2 3">
    <name type="scientific">Nibrella saemangeumensis</name>
    <dbReference type="NCBI Taxonomy" id="1084526"/>
    <lineage>
        <taxon>Bacteria</taxon>
        <taxon>Pseudomonadati</taxon>
        <taxon>Bacteroidota</taxon>
        <taxon>Cytophagia</taxon>
        <taxon>Cytophagales</taxon>
        <taxon>Spirosomataceae</taxon>
        <taxon>Nibrella</taxon>
    </lineage>
</organism>
<accession>A0ABP8MSS3</accession>
<comment type="caution">
    <text evidence="2">The sequence shown here is derived from an EMBL/GenBank/DDBJ whole genome shotgun (WGS) entry which is preliminary data.</text>
</comment>
<keyword evidence="3" id="KW-1185">Reference proteome</keyword>
<evidence type="ECO:0000313" key="2">
    <source>
        <dbReference type="EMBL" id="GAA4455487.1"/>
    </source>
</evidence>
<name>A0ABP8MSS3_9BACT</name>
<evidence type="ECO:0000256" key="1">
    <source>
        <dbReference type="SAM" id="SignalP"/>
    </source>
</evidence>
<dbReference type="Gene3D" id="2.40.160.60">
    <property type="entry name" value="Outer membrane protein transport protein (OMPP1/FadL/TodX)"/>
    <property type="match status" value="1"/>
</dbReference>
<feature type="signal peptide" evidence="1">
    <location>
        <begin position="1"/>
        <end position="28"/>
    </location>
</feature>
<dbReference type="Proteomes" id="UP001501175">
    <property type="component" value="Unassembled WGS sequence"/>
</dbReference>
<dbReference type="SUPFAM" id="SSF56935">
    <property type="entry name" value="Porins"/>
    <property type="match status" value="1"/>
</dbReference>
<reference evidence="3" key="1">
    <citation type="journal article" date="2019" name="Int. J. Syst. Evol. Microbiol.">
        <title>The Global Catalogue of Microorganisms (GCM) 10K type strain sequencing project: providing services to taxonomists for standard genome sequencing and annotation.</title>
        <authorList>
            <consortium name="The Broad Institute Genomics Platform"/>
            <consortium name="The Broad Institute Genome Sequencing Center for Infectious Disease"/>
            <person name="Wu L."/>
            <person name="Ma J."/>
        </authorList>
    </citation>
    <scope>NUCLEOTIDE SEQUENCE [LARGE SCALE GENOMIC DNA]</scope>
    <source>
        <strain evidence="3">JCM 17927</strain>
    </source>
</reference>
<dbReference type="RefSeq" id="WP_345243664.1">
    <property type="nucleotide sequence ID" value="NZ_BAABHD010000026.1"/>
</dbReference>
<evidence type="ECO:0000313" key="3">
    <source>
        <dbReference type="Proteomes" id="UP001501175"/>
    </source>
</evidence>